<comment type="function">
    <text evidence="10">Catalytic component of the signal peptidase complex (SPC) which catalyzes the cleavage of N-terminal signal sequences from nascent proteins as they are translocated into the lumen of the endoplasmic reticulum. Specifically cleaves N-terminal signal peptides that contain a hydrophobic alpha-helix (h-region) shorter than 18-20 amino acids.</text>
</comment>
<dbReference type="Pfam" id="PF00717">
    <property type="entry name" value="Peptidase_S24"/>
    <property type="match status" value="1"/>
</dbReference>
<keyword evidence="7 11" id="KW-1133">Transmembrane helix</keyword>
<comment type="subcellular location">
    <subcellularLocation>
        <location evidence="1">Endoplasmic reticulum membrane</location>
        <topology evidence="1">Single-pass type II membrane protein</topology>
    </subcellularLocation>
</comment>
<evidence type="ECO:0000313" key="13">
    <source>
        <dbReference type="EMBL" id="HFW33188.1"/>
    </source>
</evidence>
<dbReference type="PRINTS" id="PR00728">
    <property type="entry name" value="SIGNALPTASE"/>
</dbReference>
<dbReference type="InterPro" id="IPR036286">
    <property type="entry name" value="LexA/Signal_pep-like_sf"/>
</dbReference>
<dbReference type="InterPro" id="IPR001733">
    <property type="entry name" value="Peptidase_S26B"/>
</dbReference>
<dbReference type="InterPro" id="IPR015927">
    <property type="entry name" value="Peptidase_S24_S26A/B/C"/>
</dbReference>
<keyword evidence="6" id="KW-0735">Signal-anchor</keyword>
<evidence type="ECO:0000256" key="9">
    <source>
        <dbReference type="ARBA" id="ARBA00033305"/>
    </source>
</evidence>
<evidence type="ECO:0000256" key="10">
    <source>
        <dbReference type="ARBA" id="ARBA00045533"/>
    </source>
</evidence>
<evidence type="ECO:0000256" key="6">
    <source>
        <dbReference type="ARBA" id="ARBA00022968"/>
    </source>
</evidence>
<keyword evidence="5" id="KW-0256">Endoplasmic reticulum</keyword>
<dbReference type="PROSITE" id="PS00501">
    <property type="entry name" value="SPASE_I_1"/>
    <property type="match status" value="1"/>
</dbReference>
<evidence type="ECO:0000256" key="5">
    <source>
        <dbReference type="ARBA" id="ARBA00022824"/>
    </source>
</evidence>
<evidence type="ECO:0000259" key="12">
    <source>
        <dbReference type="Pfam" id="PF00717"/>
    </source>
</evidence>
<evidence type="ECO:0000256" key="7">
    <source>
        <dbReference type="ARBA" id="ARBA00022989"/>
    </source>
</evidence>
<name>A0A7C3REQ2_ARCFL</name>
<evidence type="ECO:0000256" key="1">
    <source>
        <dbReference type="ARBA" id="ARBA00004648"/>
    </source>
</evidence>
<keyword evidence="2" id="KW-0645">Protease</keyword>
<evidence type="ECO:0000256" key="4">
    <source>
        <dbReference type="ARBA" id="ARBA00022801"/>
    </source>
</evidence>
<gene>
    <name evidence="13" type="ORF">ENW66_09635</name>
</gene>
<keyword evidence="8 11" id="KW-0472">Membrane</keyword>
<protein>
    <recommendedName>
        <fullName evidence="9">Signal peptidase I</fullName>
    </recommendedName>
</protein>
<evidence type="ECO:0000256" key="3">
    <source>
        <dbReference type="ARBA" id="ARBA00022692"/>
    </source>
</evidence>
<feature type="domain" description="Peptidase S24/S26A/S26B/S26C" evidence="12">
    <location>
        <begin position="31"/>
        <end position="85"/>
    </location>
</feature>
<keyword evidence="3 11" id="KW-0812">Transmembrane</keyword>
<comment type="caution">
    <text evidence="13">The sequence shown here is derived from an EMBL/GenBank/DDBJ whole genome shotgun (WGS) entry which is preliminary data.</text>
</comment>
<dbReference type="AlphaFoldDB" id="A0A7C3REQ2"/>
<evidence type="ECO:0000256" key="8">
    <source>
        <dbReference type="ARBA" id="ARBA00023136"/>
    </source>
</evidence>
<dbReference type="PANTHER" id="PTHR10806">
    <property type="entry name" value="SIGNAL PEPTIDASE COMPLEX CATALYTIC SUBUNIT SEC11"/>
    <property type="match status" value="1"/>
</dbReference>
<dbReference type="GO" id="GO:0006465">
    <property type="term" value="P:signal peptide processing"/>
    <property type="evidence" value="ECO:0007669"/>
    <property type="project" value="InterPro"/>
</dbReference>
<feature type="transmembrane region" description="Helical" evidence="11">
    <location>
        <begin position="177"/>
        <end position="198"/>
    </location>
</feature>
<dbReference type="SUPFAM" id="SSF51306">
    <property type="entry name" value="LexA/Signal peptidase"/>
    <property type="match status" value="1"/>
</dbReference>
<feature type="transmembrane region" description="Helical" evidence="11">
    <location>
        <begin position="139"/>
        <end position="156"/>
    </location>
</feature>
<dbReference type="PANTHER" id="PTHR10806:SF6">
    <property type="entry name" value="SIGNAL PEPTIDASE COMPLEX CATALYTIC SUBUNIT SEC11"/>
    <property type="match status" value="1"/>
</dbReference>
<feature type="transmembrane region" description="Helical" evidence="11">
    <location>
        <begin position="308"/>
        <end position="329"/>
    </location>
</feature>
<proteinExistence type="predicted"/>
<dbReference type="EMBL" id="DTLB01000052">
    <property type="protein sequence ID" value="HFW33188.1"/>
    <property type="molecule type" value="Genomic_DNA"/>
</dbReference>
<sequence length="344" mass="38255">MSAVKFSDILMLVLLVFLLASTAGFLLNRPVLLSYVTSDSMTPTLNRGDLFLINPLAEARPNDIVVFNLNGQWTVHRIVAETDEGYITKGDHNIATDQQGELTSTVKKENIAGVVPVIFGTPVKIPEAGNYIQRLSGTTLNMLLAIFMIIIGASLLTGKANARKKEKKVYRLRYKTLYVAVSTVSIAVLLISVMSTWGSVGFSYASTMAGGQREGWYLPDSEFDKQIEIKNNALFPLVYFFSSESERVEVRESSKIIKAGEKADLNVHIKVPSETRIYYDEINIHAYPLILPPEIITDMHNLNPVLPLGLFAMEFALVLGLIYIATGAGEEEILRLNKRRRLKL</sequence>
<dbReference type="GO" id="GO:0016020">
    <property type="term" value="C:membrane"/>
    <property type="evidence" value="ECO:0007669"/>
    <property type="project" value="InterPro"/>
</dbReference>
<evidence type="ECO:0000256" key="2">
    <source>
        <dbReference type="ARBA" id="ARBA00022670"/>
    </source>
</evidence>
<reference evidence="13" key="1">
    <citation type="journal article" date="2020" name="mSystems">
        <title>Genome- and Community-Level Interaction Insights into Carbon Utilization and Element Cycling Functions of Hydrothermarchaeota in Hydrothermal Sediment.</title>
        <authorList>
            <person name="Zhou Z."/>
            <person name="Liu Y."/>
            <person name="Xu W."/>
            <person name="Pan J."/>
            <person name="Luo Z.H."/>
            <person name="Li M."/>
        </authorList>
    </citation>
    <scope>NUCLEOTIDE SEQUENCE [LARGE SCALE GENOMIC DNA]</scope>
    <source>
        <strain evidence="13">SpSt-87</strain>
    </source>
</reference>
<organism evidence="13">
    <name type="scientific">Archaeoglobus fulgidus</name>
    <dbReference type="NCBI Taxonomy" id="2234"/>
    <lineage>
        <taxon>Archaea</taxon>
        <taxon>Methanobacteriati</taxon>
        <taxon>Methanobacteriota</taxon>
        <taxon>Archaeoglobi</taxon>
        <taxon>Archaeoglobales</taxon>
        <taxon>Archaeoglobaceae</taxon>
        <taxon>Archaeoglobus</taxon>
    </lineage>
</organism>
<dbReference type="InterPro" id="IPR019756">
    <property type="entry name" value="Pept_S26A_signal_pept_1_Ser-AS"/>
</dbReference>
<accession>A0A7C3REQ2</accession>
<dbReference type="CDD" id="cd06462">
    <property type="entry name" value="Peptidase_S24_S26"/>
    <property type="match status" value="1"/>
</dbReference>
<evidence type="ECO:0000256" key="11">
    <source>
        <dbReference type="SAM" id="Phobius"/>
    </source>
</evidence>
<dbReference type="Gene3D" id="2.10.109.10">
    <property type="entry name" value="Umud Fragment, subunit A"/>
    <property type="match status" value="1"/>
</dbReference>
<dbReference type="NCBIfam" id="TIGR02228">
    <property type="entry name" value="sigpep_I_arch"/>
    <property type="match status" value="1"/>
</dbReference>
<dbReference type="GO" id="GO:0004252">
    <property type="term" value="F:serine-type endopeptidase activity"/>
    <property type="evidence" value="ECO:0007669"/>
    <property type="project" value="InterPro"/>
</dbReference>
<keyword evidence="4 13" id="KW-0378">Hydrolase</keyword>